<evidence type="ECO:0000256" key="2">
    <source>
        <dbReference type="ARBA" id="ARBA00022642"/>
    </source>
</evidence>
<comment type="caution">
    <text evidence="10">The sequence shown here is derived from an EMBL/GenBank/DDBJ whole genome shotgun (WGS) entry which is preliminary data.</text>
</comment>
<evidence type="ECO:0000256" key="6">
    <source>
        <dbReference type="ARBA" id="ARBA00039017"/>
    </source>
</evidence>
<sequence>MALALPPIDSATDVLLVIDIQNDFCPGGALAVAGGNEIVTMANALMARFGRVVLTQDWHPAGHRSFASAHPGHAAFDRIQMPYGGQTLWPDHCVQGTAGAAFHPELDTRAASLIVRKGMDAAIDSYSAFFENDRRTATGLGGCLRELGVRRVFLCGLATDYCVKYSALDARRLGFEVVVLLEACRAIDLNGSLADALTDMRQAGVSLA</sequence>
<evidence type="ECO:0000256" key="4">
    <source>
        <dbReference type="ARBA" id="ARBA00022801"/>
    </source>
</evidence>
<organism evidence="10 11">
    <name type="scientific">Zeimonas arvi</name>
    <dbReference type="NCBI Taxonomy" id="2498847"/>
    <lineage>
        <taxon>Bacteria</taxon>
        <taxon>Pseudomonadati</taxon>
        <taxon>Pseudomonadota</taxon>
        <taxon>Betaproteobacteria</taxon>
        <taxon>Burkholderiales</taxon>
        <taxon>Burkholderiaceae</taxon>
        <taxon>Zeimonas</taxon>
    </lineage>
</organism>
<dbReference type="PANTHER" id="PTHR11080">
    <property type="entry name" value="PYRAZINAMIDASE/NICOTINAMIDASE"/>
    <property type="match status" value="1"/>
</dbReference>
<evidence type="ECO:0000256" key="8">
    <source>
        <dbReference type="ARBA" id="ARBA00072277"/>
    </source>
</evidence>
<keyword evidence="2" id="KW-0662">Pyridine nucleotide biosynthesis</keyword>
<evidence type="ECO:0000313" key="10">
    <source>
        <dbReference type="EMBL" id="TXL66314.1"/>
    </source>
</evidence>
<dbReference type="Gene3D" id="3.40.50.850">
    <property type="entry name" value="Isochorismatase-like"/>
    <property type="match status" value="1"/>
</dbReference>
<dbReference type="Pfam" id="PF00857">
    <property type="entry name" value="Isochorismatase"/>
    <property type="match status" value="1"/>
</dbReference>
<dbReference type="EMBL" id="VDUY01000003">
    <property type="protein sequence ID" value="TXL66314.1"/>
    <property type="molecule type" value="Genomic_DNA"/>
</dbReference>
<evidence type="ECO:0000259" key="9">
    <source>
        <dbReference type="Pfam" id="PF00857"/>
    </source>
</evidence>
<dbReference type="GO" id="GO:0046872">
    <property type="term" value="F:metal ion binding"/>
    <property type="evidence" value="ECO:0007669"/>
    <property type="project" value="UniProtKB-KW"/>
</dbReference>
<comment type="pathway">
    <text evidence="5">Cofactor biosynthesis; nicotinate biosynthesis; nicotinate from nicotinamide: step 1/1.</text>
</comment>
<evidence type="ECO:0000256" key="5">
    <source>
        <dbReference type="ARBA" id="ARBA00037900"/>
    </source>
</evidence>
<dbReference type="AlphaFoldDB" id="A0A5C8NZ77"/>
<evidence type="ECO:0000256" key="3">
    <source>
        <dbReference type="ARBA" id="ARBA00022723"/>
    </source>
</evidence>
<accession>A0A5C8NZ77</accession>
<dbReference type="InterPro" id="IPR052347">
    <property type="entry name" value="Isochorismatase_Nicotinamidase"/>
</dbReference>
<reference evidence="10 11" key="1">
    <citation type="submission" date="2019-06" db="EMBL/GenBank/DDBJ databases">
        <title>Quisquiliibacterium sp. nov., isolated from a maize field.</title>
        <authorList>
            <person name="Lin S.-Y."/>
            <person name="Tsai C.-F."/>
            <person name="Young C.-C."/>
        </authorList>
    </citation>
    <scope>NUCLEOTIDE SEQUENCE [LARGE SCALE GENOMIC DNA]</scope>
    <source>
        <strain evidence="10 11">CC-CFT501</strain>
    </source>
</reference>
<evidence type="ECO:0000313" key="11">
    <source>
        <dbReference type="Proteomes" id="UP000321548"/>
    </source>
</evidence>
<dbReference type="FunFam" id="3.40.50.850:FF:000006">
    <property type="entry name" value="Bifunctional pyrazinamidase/nicotinamidase"/>
    <property type="match status" value="1"/>
</dbReference>
<keyword evidence="11" id="KW-1185">Reference proteome</keyword>
<dbReference type="OrthoDB" id="9791276at2"/>
<dbReference type="SUPFAM" id="SSF52499">
    <property type="entry name" value="Isochorismatase-like hydrolases"/>
    <property type="match status" value="1"/>
</dbReference>
<evidence type="ECO:0000256" key="1">
    <source>
        <dbReference type="ARBA" id="ARBA00006336"/>
    </source>
</evidence>
<dbReference type="GO" id="GO:0019363">
    <property type="term" value="P:pyridine nucleotide biosynthetic process"/>
    <property type="evidence" value="ECO:0007669"/>
    <property type="project" value="UniProtKB-KW"/>
</dbReference>
<name>A0A5C8NZ77_9BURK</name>
<keyword evidence="4 10" id="KW-0378">Hydrolase</keyword>
<dbReference type="InterPro" id="IPR000868">
    <property type="entry name" value="Isochorismatase-like_dom"/>
</dbReference>
<dbReference type="Proteomes" id="UP000321548">
    <property type="component" value="Unassembled WGS sequence"/>
</dbReference>
<dbReference type="NCBIfam" id="NF008623">
    <property type="entry name" value="PRK11609.1"/>
    <property type="match status" value="1"/>
</dbReference>
<dbReference type="EC" id="3.5.1.19" evidence="6"/>
<evidence type="ECO:0000256" key="7">
    <source>
        <dbReference type="ARBA" id="ARBA00043224"/>
    </source>
</evidence>
<dbReference type="CDD" id="cd01011">
    <property type="entry name" value="nicotinamidase"/>
    <property type="match status" value="1"/>
</dbReference>
<comment type="similarity">
    <text evidence="1">Belongs to the isochorismatase family.</text>
</comment>
<keyword evidence="3" id="KW-0479">Metal-binding</keyword>
<dbReference type="PANTHER" id="PTHR11080:SF2">
    <property type="entry name" value="LD05707P"/>
    <property type="match status" value="1"/>
</dbReference>
<protein>
    <recommendedName>
        <fullName evidence="8">Nicotinamidase</fullName>
        <ecNumber evidence="6">3.5.1.19</ecNumber>
    </recommendedName>
    <alternativeName>
        <fullName evidence="7">Nicotinamide deamidase</fullName>
    </alternativeName>
</protein>
<proteinExistence type="inferred from homology"/>
<dbReference type="GO" id="GO:0008936">
    <property type="term" value="F:nicotinamidase activity"/>
    <property type="evidence" value="ECO:0007669"/>
    <property type="project" value="UniProtKB-EC"/>
</dbReference>
<feature type="domain" description="Isochorismatase-like" evidence="9">
    <location>
        <begin position="14"/>
        <end position="205"/>
    </location>
</feature>
<dbReference type="InterPro" id="IPR036380">
    <property type="entry name" value="Isochorismatase-like_sf"/>
</dbReference>
<gene>
    <name evidence="10" type="primary">pncA</name>
    <name evidence="10" type="ORF">FHP08_09620</name>
</gene>